<dbReference type="AlphaFoldDB" id="A0AAV5VMA2"/>
<accession>A0AAV5VMA2</accession>
<proteinExistence type="predicted"/>
<dbReference type="EMBL" id="BTSY01000003">
    <property type="protein sequence ID" value="GMT19761.1"/>
    <property type="molecule type" value="Genomic_DNA"/>
</dbReference>
<organism evidence="1 2">
    <name type="scientific">Pristionchus fissidentatus</name>
    <dbReference type="NCBI Taxonomy" id="1538716"/>
    <lineage>
        <taxon>Eukaryota</taxon>
        <taxon>Metazoa</taxon>
        <taxon>Ecdysozoa</taxon>
        <taxon>Nematoda</taxon>
        <taxon>Chromadorea</taxon>
        <taxon>Rhabditida</taxon>
        <taxon>Rhabditina</taxon>
        <taxon>Diplogasteromorpha</taxon>
        <taxon>Diplogasteroidea</taxon>
        <taxon>Neodiplogasteridae</taxon>
        <taxon>Pristionchus</taxon>
    </lineage>
</organism>
<comment type="caution">
    <text evidence="1">The sequence shown here is derived from an EMBL/GenBank/DDBJ whole genome shotgun (WGS) entry which is preliminary data.</text>
</comment>
<evidence type="ECO:0000313" key="2">
    <source>
        <dbReference type="Proteomes" id="UP001432322"/>
    </source>
</evidence>
<protein>
    <submittedName>
        <fullName evidence="1">Uncharacterized protein</fullName>
    </submittedName>
</protein>
<sequence>MELCQVQSEPLVRGVICSQVLHDHYSLLNHGDYIRRSALQIAFAHMSSLCCEYEVLRLIATVDGCPARRQIRAGRIATVRVAEFGEIGESGGEIVLNGMFGFR</sequence>
<gene>
    <name evidence="1" type="ORF">PFISCL1PPCAC_11058</name>
</gene>
<feature type="non-terminal residue" evidence="1">
    <location>
        <position position="103"/>
    </location>
</feature>
<name>A0AAV5VMA2_9BILA</name>
<dbReference type="Proteomes" id="UP001432322">
    <property type="component" value="Unassembled WGS sequence"/>
</dbReference>
<evidence type="ECO:0000313" key="1">
    <source>
        <dbReference type="EMBL" id="GMT19761.1"/>
    </source>
</evidence>
<reference evidence="1" key="1">
    <citation type="submission" date="2023-10" db="EMBL/GenBank/DDBJ databases">
        <title>Genome assembly of Pristionchus species.</title>
        <authorList>
            <person name="Yoshida K."/>
            <person name="Sommer R.J."/>
        </authorList>
    </citation>
    <scope>NUCLEOTIDE SEQUENCE</scope>
    <source>
        <strain evidence="1">RS5133</strain>
    </source>
</reference>
<keyword evidence="2" id="KW-1185">Reference proteome</keyword>